<comment type="catalytic activity">
    <reaction evidence="10 12">
        <text>L-glutaminyl-[peptide chain release factor] + S-adenosyl-L-methionine = N(5)-methyl-L-glutaminyl-[peptide chain release factor] + S-adenosyl-L-homocysteine + H(+)</text>
        <dbReference type="Rhea" id="RHEA:42896"/>
        <dbReference type="Rhea" id="RHEA-COMP:10271"/>
        <dbReference type="Rhea" id="RHEA-COMP:10272"/>
        <dbReference type="ChEBI" id="CHEBI:15378"/>
        <dbReference type="ChEBI" id="CHEBI:30011"/>
        <dbReference type="ChEBI" id="CHEBI:57856"/>
        <dbReference type="ChEBI" id="CHEBI:59789"/>
        <dbReference type="ChEBI" id="CHEBI:61891"/>
        <dbReference type="EC" id="2.1.1.297"/>
    </reaction>
</comment>
<dbReference type="PROSITE" id="PS51625">
    <property type="entry name" value="SAM_MT_TRMB"/>
    <property type="match status" value="1"/>
</dbReference>
<feature type="binding site" evidence="12">
    <location>
        <position position="206"/>
    </location>
    <ligand>
        <name>S-adenosyl-L-methionine</name>
        <dbReference type="ChEBI" id="CHEBI:59789"/>
    </ligand>
</feature>
<dbReference type="InterPro" id="IPR055361">
    <property type="entry name" value="tRNA_methyltr_TrmB_bact"/>
</dbReference>
<dbReference type="PROSITE" id="PS00092">
    <property type="entry name" value="N6_MTASE"/>
    <property type="match status" value="1"/>
</dbReference>
<feature type="domain" description="Methyltransferase small" evidence="13">
    <location>
        <begin position="134"/>
        <end position="221"/>
    </location>
</feature>
<proteinExistence type="inferred from homology"/>
<dbReference type="Pfam" id="PF17827">
    <property type="entry name" value="PrmC_N"/>
    <property type="match status" value="1"/>
</dbReference>
<comment type="catalytic activity">
    <reaction evidence="1 11">
        <text>guanosine(46) in tRNA + S-adenosyl-L-methionine = N(7)-methylguanosine(46) in tRNA + S-adenosyl-L-homocysteine</text>
        <dbReference type="Rhea" id="RHEA:42708"/>
        <dbReference type="Rhea" id="RHEA-COMP:10188"/>
        <dbReference type="Rhea" id="RHEA-COMP:10189"/>
        <dbReference type="ChEBI" id="CHEBI:57856"/>
        <dbReference type="ChEBI" id="CHEBI:59789"/>
        <dbReference type="ChEBI" id="CHEBI:74269"/>
        <dbReference type="ChEBI" id="CHEBI:74480"/>
        <dbReference type="EC" id="2.1.1.33"/>
    </reaction>
</comment>
<dbReference type="GO" id="GO:0032259">
    <property type="term" value="P:methylation"/>
    <property type="evidence" value="ECO:0007669"/>
    <property type="project" value="UniProtKB-KW"/>
</dbReference>
<dbReference type="InterPro" id="IPR004556">
    <property type="entry name" value="HemK-like"/>
</dbReference>
<evidence type="ECO:0000256" key="7">
    <source>
        <dbReference type="ARBA" id="ARBA00022679"/>
    </source>
</evidence>
<dbReference type="Pfam" id="PF05175">
    <property type="entry name" value="MTS"/>
    <property type="match status" value="1"/>
</dbReference>
<dbReference type="Gene3D" id="1.10.8.10">
    <property type="entry name" value="DNA helicase RuvA subunit, C-terminal domain"/>
    <property type="match status" value="1"/>
</dbReference>
<dbReference type="EC" id="2.1.1.297" evidence="12"/>
<evidence type="ECO:0000256" key="2">
    <source>
        <dbReference type="ARBA" id="ARBA00002551"/>
    </source>
</evidence>
<comment type="similarity">
    <text evidence="12">Belongs to the protein N5-glutamine methyltransferase family. PrmC subfamily.</text>
</comment>
<dbReference type="Proteomes" id="UP000595296">
    <property type="component" value="Chromosome"/>
</dbReference>
<comment type="function">
    <text evidence="2 12">Methylates the class 1 translation termination release factors RF1/PrfA and RF2/PrfB on the glutamine residue of the universally conserved GGQ motif.</text>
</comment>
<dbReference type="EC" id="2.1.1.33" evidence="11"/>
<keyword evidence="8 11" id="KW-0949">S-adenosyl-L-methionine</keyword>
<dbReference type="NCBIfam" id="TIGR00091">
    <property type="entry name" value="tRNA (guanosine(46)-N7)-methyltransferase TrmB"/>
    <property type="match status" value="1"/>
</dbReference>
<evidence type="ECO:0000259" key="14">
    <source>
        <dbReference type="Pfam" id="PF17827"/>
    </source>
</evidence>
<evidence type="ECO:0000256" key="5">
    <source>
        <dbReference type="ARBA" id="ARBA00008946"/>
    </source>
</evidence>
<comment type="function">
    <text evidence="3 11">Catalyzes the formation of N(7)-methylguanine at position 46 (m7G46) in tRNA.</text>
</comment>
<dbReference type="GO" id="GO:0102559">
    <property type="term" value="F:peptide chain release factor N(5)-glutamine methyltransferase activity"/>
    <property type="evidence" value="ECO:0007669"/>
    <property type="project" value="UniProtKB-EC"/>
</dbReference>
<keyword evidence="6 11" id="KW-0489">Methyltransferase</keyword>
<feature type="binding site" evidence="11">
    <location>
        <position position="346"/>
    </location>
    <ligand>
        <name>S-adenosyl-L-methionine</name>
        <dbReference type="ChEBI" id="CHEBI:59789"/>
    </ligand>
</feature>
<feature type="binding site" evidence="11">
    <location>
        <position position="420"/>
    </location>
    <ligand>
        <name>S-adenosyl-L-methionine</name>
        <dbReference type="ChEBI" id="CHEBI:59789"/>
    </ligand>
</feature>
<dbReference type="InterPro" id="IPR007848">
    <property type="entry name" value="Small_mtfrase_dom"/>
</dbReference>
<feature type="binding site" evidence="12">
    <location>
        <begin position="139"/>
        <end position="143"/>
    </location>
    <ligand>
        <name>S-adenosyl-L-methionine</name>
        <dbReference type="ChEBI" id="CHEBI:59789"/>
    </ligand>
</feature>
<comment type="similarity">
    <text evidence="11">Belongs to the class I-like SAM-binding methyltransferase superfamily. TrmB family.</text>
</comment>
<comment type="caution">
    <text evidence="11">Lacks conserved residue(s) required for the propagation of feature annotation.</text>
</comment>
<dbReference type="InterPro" id="IPR019874">
    <property type="entry name" value="RF_methyltr_PrmC"/>
</dbReference>
<feature type="binding site" evidence="11">
    <location>
        <position position="398"/>
    </location>
    <ligand>
        <name>S-adenosyl-L-methionine</name>
        <dbReference type="ChEBI" id="CHEBI:59789"/>
    </ligand>
</feature>
<feature type="binding site" evidence="11">
    <location>
        <position position="371"/>
    </location>
    <ligand>
        <name>S-adenosyl-L-methionine</name>
        <dbReference type="ChEBI" id="CHEBI:59789"/>
    </ligand>
</feature>
<dbReference type="PANTHER" id="PTHR18895:SF74">
    <property type="entry name" value="MTRF1L RELEASE FACTOR GLUTAMINE METHYLTRANSFERASE"/>
    <property type="match status" value="1"/>
</dbReference>
<dbReference type="SUPFAM" id="SSF53335">
    <property type="entry name" value="S-adenosyl-L-methionine-dependent methyltransferases"/>
    <property type="match status" value="2"/>
</dbReference>
<evidence type="ECO:0000256" key="3">
    <source>
        <dbReference type="ARBA" id="ARBA00003015"/>
    </source>
</evidence>
<dbReference type="Gene3D" id="3.40.50.150">
    <property type="entry name" value="Vaccinia Virus protein VP39"/>
    <property type="match status" value="2"/>
</dbReference>
<comment type="similarity">
    <text evidence="5">In the N-terminal section; belongs to the protein N5-glutamine methyltransferase family. PrmC subfamily.</text>
</comment>
<dbReference type="NCBIfam" id="TIGR03534">
    <property type="entry name" value="RF_mod_PrmC"/>
    <property type="match status" value="1"/>
</dbReference>
<evidence type="ECO:0000256" key="6">
    <source>
        <dbReference type="ARBA" id="ARBA00022603"/>
    </source>
</evidence>
<dbReference type="InterPro" id="IPR029063">
    <property type="entry name" value="SAM-dependent_MTases_sf"/>
</dbReference>
<feature type="binding site" evidence="12">
    <location>
        <position position="162"/>
    </location>
    <ligand>
        <name>S-adenosyl-L-methionine</name>
        <dbReference type="ChEBI" id="CHEBI:59789"/>
    </ligand>
</feature>
<dbReference type="CDD" id="cd02440">
    <property type="entry name" value="AdoMet_MTases"/>
    <property type="match status" value="1"/>
</dbReference>
<dbReference type="HAMAP" id="MF_01057">
    <property type="entry name" value="tRNA_methyltr_TrmB"/>
    <property type="match status" value="1"/>
</dbReference>
<evidence type="ECO:0000259" key="13">
    <source>
        <dbReference type="Pfam" id="PF05175"/>
    </source>
</evidence>
<evidence type="ECO:0000256" key="8">
    <source>
        <dbReference type="ARBA" id="ARBA00022691"/>
    </source>
</evidence>
<dbReference type="InterPro" id="IPR050320">
    <property type="entry name" value="N5-glutamine_MTase"/>
</dbReference>
<dbReference type="HAMAP" id="MF_02126">
    <property type="entry name" value="RF_methyltr_PrmC"/>
    <property type="match status" value="1"/>
</dbReference>
<evidence type="ECO:0000256" key="12">
    <source>
        <dbReference type="HAMAP-Rule" id="MF_02126"/>
    </source>
</evidence>
<sequence length="517" mass="59474">MQYSIKQVLSKASDKLNKIGINSPQLEARILLQHVINKPTQYLLINLDEQLNEAEIEAFEKLLERRLKHEPIAYITGVKEFYSRKFIVNKHVLIPRADTELLVDVVFQCHSRVGGNPEKKRLDSVVKPWNDNFHILELGAGSGCIAISLLCELPNAKAVATDISLDAIEVAKTNALRHHVTNRIQIIHSDWFENIEGQKFDFIVSNPPYISIDEKSEMAIETINYEPSIALFAEEDGLQSYRLIAENAKQFLKPNGKIVLEIGFKQEEAVTQIFLSNGYNIESIYKDLQGHNRVILFSPINLNRSYARRIGKSLSGLQQNLLDNELPKYLFSKEKLIDEKRKIFLEIGFGMGEHFINQAKMNPNALFIGVEVYLNGVANVLKLAAEQNITNFLLFPNNLDLILNDLPNNSLDGIYILFPDPWIKNKQKKKRIFNKERLKILQDKLKNNGSLVFASDIENYFYEAIELIEQNGNFEIMNKNNYLKPHDNYIITKYHQKAIKENRTPKFMILQHVSDDH</sequence>
<dbReference type="RefSeq" id="WP_202069478.1">
    <property type="nucleotide sequence ID" value="NZ_CP060138.2"/>
</dbReference>
<dbReference type="InterPro" id="IPR040758">
    <property type="entry name" value="PrmC_N"/>
</dbReference>
<evidence type="ECO:0000256" key="11">
    <source>
        <dbReference type="HAMAP-Rule" id="MF_01057"/>
    </source>
</evidence>
<dbReference type="PANTHER" id="PTHR18895">
    <property type="entry name" value="HEMK METHYLTRANSFERASE"/>
    <property type="match status" value="1"/>
</dbReference>
<feature type="binding site" evidence="11">
    <location>
        <position position="424"/>
    </location>
    <ligand>
        <name>substrate</name>
    </ligand>
</feature>
<comment type="similarity">
    <text evidence="4">In the C-terminal section; belongs to the class I-like SAM-binding methyltransferase superfamily. TrmB family.</text>
</comment>
<dbReference type="Pfam" id="PF02390">
    <property type="entry name" value="Methyltransf_4"/>
    <property type="match status" value="1"/>
</dbReference>
<evidence type="ECO:0000256" key="4">
    <source>
        <dbReference type="ARBA" id="ARBA00008341"/>
    </source>
</evidence>
<dbReference type="InterPro" id="IPR003358">
    <property type="entry name" value="tRNA_(Gua-N-7)_MeTrfase_Trmb"/>
</dbReference>
<feature type="binding site" evidence="11">
    <location>
        <position position="456"/>
    </location>
    <ligand>
        <name>substrate</name>
    </ligand>
</feature>
<keyword evidence="16" id="KW-1185">Reference proteome</keyword>
<feature type="binding site" evidence="12">
    <location>
        <begin position="206"/>
        <end position="209"/>
    </location>
    <ligand>
        <name>substrate</name>
    </ligand>
</feature>
<reference evidence="15 16" key="1">
    <citation type="journal article" date="2021" name="Int. J. Syst. Evol. Microbiol.">
        <title>Characterization of a novel transitional group Rickettsia species (Rickettsia tillamookensis sp. nov.) from the western black-legged tick, Ixodes pacificus.</title>
        <authorList>
            <person name="Gauthier D.T."/>
            <person name="Karpathy S.E."/>
            <person name="Grizzard S.L."/>
            <person name="Batra D."/>
            <person name="Rowe L.A."/>
            <person name="Paddock C.D."/>
        </authorList>
    </citation>
    <scope>NUCLEOTIDE SEQUENCE [LARGE SCALE GENOMIC DNA]</scope>
    <source>
        <strain evidence="15 16">Tillamook 23</strain>
    </source>
</reference>
<evidence type="ECO:0000256" key="10">
    <source>
        <dbReference type="ARBA" id="ARBA00048391"/>
    </source>
</evidence>
<feature type="binding site" evidence="12">
    <location>
        <position position="191"/>
    </location>
    <ligand>
        <name>S-adenosyl-L-methionine</name>
        <dbReference type="ChEBI" id="CHEBI:59789"/>
    </ligand>
</feature>
<accession>A0A9E6SR59</accession>
<evidence type="ECO:0000256" key="1">
    <source>
        <dbReference type="ARBA" id="ARBA00000142"/>
    </source>
</evidence>
<organism evidence="15 16">
    <name type="scientific">Rickettsia tillamookensis</name>
    <dbReference type="NCBI Taxonomy" id="2761623"/>
    <lineage>
        <taxon>Bacteria</taxon>
        <taxon>Pseudomonadati</taxon>
        <taxon>Pseudomonadota</taxon>
        <taxon>Alphaproteobacteria</taxon>
        <taxon>Rickettsiales</taxon>
        <taxon>Rickettsiaceae</taxon>
        <taxon>Rickettsieae</taxon>
        <taxon>Rickettsia</taxon>
        <taxon>spotted fever group</taxon>
    </lineage>
</organism>
<protein>
    <recommendedName>
        <fullName evidence="11 12">Multifunctional fusion protein</fullName>
    </recommendedName>
    <domain>
        <recommendedName>
            <fullName evidence="12">Release factor glutamine methyltransferase</fullName>
            <shortName evidence="12">RF MTase</shortName>
            <ecNumber evidence="12">2.1.1.297</ecNumber>
        </recommendedName>
        <alternativeName>
            <fullName evidence="12">N5-glutamine methyltransferase PrmC</fullName>
        </alternativeName>
        <alternativeName>
            <fullName evidence="12">Protein-(glutamine-N5) MTase PrmC</fullName>
        </alternativeName>
        <alternativeName>
            <fullName evidence="12">Protein-glutamine N-methyltransferase PrmC</fullName>
        </alternativeName>
    </domain>
    <domain>
        <recommendedName>
            <fullName evidence="11">tRNA (guanine-N(7)-)-methyltransferase</fullName>
            <ecNumber evidence="11">2.1.1.33</ecNumber>
        </recommendedName>
        <alternativeName>
            <fullName evidence="11">tRNA (guanine(46)-N(7))-methyltransferase</fullName>
        </alternativeName>
        <alternativeName>
            <fullName evidence="11">tRNA(m7G46)-methyltransferase</fullName>
        </alternativeName>
    </domain>
</protein>
<dbReference type="NCBIfam" id="NF002421">
    <property type="entry name" value="PRK01544.1"/>
    <property type="match status" value="1"/>
</dbReference>
<dbReference type="NCBIfam" id="TIGR00536">
    <property type="entry name" value="hemK_fam"/>
    <property type="match status" value="1"/>
</dbReference>
<dbReference type="InterPro" id="IPR002052">
    <property type="entry name" value="DNA_methylase_N6_adenine_CS"/>
</dbReference>
<name>A0A9E6SR59_9RICK</name>
<keyword evidence="9 11" id="KW-0819">tRNA processing</keyword>
<evidence type="ECO:0000313" key="16">
    <source>
        <dbReference type="Proteomes" id="UP000595296"/>
    </source>
</evidence>
<comment type="pathway">
    <text evidence="11">tRNA modification; N(7)-methylguanine-tRNA biosynthesis.</text>
</comment>
<gene>
    <name evidence="12 15" type="primary">prmC</name>
    <name evidence="11" type="synonym">trmB</name>
    <name evidence="15" type="ORF">H6P87_01328</name>
</gene>
<evidence type="ECO:0000256" key="9">
    <source>
        <dbReference type="ARBA" id="ARBA00022694"/>
    </source>
</evidence>
<dbReference type="EMBL" id="CP060138">
    <property type="protein sequence ID" value="QQV75762.1"/>
    <property type="molecule type" value="Genomic_DNA"/>
</dbReference>
<feature type="domain" description="Release factor glutamine methyltransferase N-terminal" evidence="14">
    <location>
        <begin position="7"/>
        <end position="77"/>
    </location>
</feature>
<keyword evidence="7 11" id="KW-0808">Transferase</keyword>
<evidence type="ECO:0000313" key="15">
    <source>
        <dbReference type="EMBL" id="QQV75762.1"/>
    </source>
</evidence>